<evidence type="ECO:0000313" key="2">
    <source>
        <dbReference type="EMBL" id="GMF48880.1"/>
    </source>
</evidence>
<dbReference type="EMBL" id="BSXT01002421">
    <property type="protein sequence ID" value="GMF48880.1"/>
    <property type="molecule type" value="Genomic_DNA"/>
</dbReference>
<comment type="caution">
    <text evidence="2">The sequence shown here is derived from an EMBL/GenBank/DDBJ whole genome shotgun (WGS) entry which is preliminary data.</text>
</comment>
<dbReference type="Proteomes" id="UP001165121">
    <property type="component" value="Unassembled WGS sequence"/>
</dbReference>
<protein>
    <submittedName>
        <fullName evidence="2">Unnamed protein product</fullName>
    </submittedName>
</protein>
<evidence type="ECO:0000313" key="3">
    <source>
        <dbReference type="Proteomes" id="UP001165121"/>
    </source>
</evidence>
<dbReference type="AlphaFoldDB" id="A0A9W7D147"/>
<accession>A0A9W7D147</accession>
<gene>
    <name evidence="2" type="ORF">Pfra01_001908600</name>
</gene>
<organism evidence="2 3">
    <name type="scientific">Phytophthora fragariaefolia</name>
    <dbReference type="NCBI Taxonomy" id="1490495"/>
    <lineage>
        <taxon>Eukaryota</taxon>
        <taxon>Sar</taxon>
        <taxon>Stramenopiles</taxon>
        <taxon>Oomycota</taxon>
        <taxon>Peronosporomycetes</taxon>
        <taxon>Peronosporales</taxon>
        <taxon>Peronosporaceae</taxon>
        <taxon>Phytophthora</taxon>
    </lineage>
</organism>
<proteinExistence type="predicted"/>
<sequence>MPHGGVLQPDPSVVQPSQARGHVARNGWKSVKLGRSPGWNPVQAERSRYCIYAFVHKPAVDPGSKQRDLHGDIVGICGKRIPVVFSICQADEYSRSSDTVMMDLDPECRRGYWKQRDPDLWF</sequence>
<reference evidence="2" key="1">
    <citation type="submission" date="2023-04" db="EMBL/GenBank/DDBJ databases">
        <title>Phytophthora fragariaefolia NBRC 109709.</title>
        <authorList>
            <person name="Ichikawa N."/>
            <person name="Sato H."/>
            <person name="Tonouchi N."/>
        </authorList>
    </citation>
    <scope>NUCLEOTIDE SEQUENCE</scope>
    <source>
        <strain evidence="2">NBRC 109709</strain>
    </source>
</reference>
<evidence type="ECO:0000256" key="1">
    <source>
        <dbReference type="SAM" id="MobiDB-lite"/>
    </source>
</evidence>
<feature type="region of interest" description="Disordered" evidence="1">
    <location>
        <begin position="1"/>
        <end position="37"/>
    </location>
</feature>
<keyword evidence="3" id="KW-1185">Reference proteome</keyword>
<dbReference type="OrthoDB" id="127492at2759"/>
<name>A0A9W7D147_9STRA</name>